<proteinExistence type="inferred from homology"/>
<keyword evidence="6" id="KW-0968">Cytoplasmic vesicle</keyword>
<dbReference type="PANTHER" id="PTHR35293">
    <property type="entry name" value="EGG CELL-SECRETED PROTEIN 1.5"/>
    <property type="match status" value="1"/>
</dbReference>
<dbReference type="GeneID" id="110425538"/>
<sequence length="133" mass="14322">MARKNVFLLLSMFCLLATSATAKRELSGYKAPGHDLAARLEASKGLLKCWIALNDLKSCMPQIVGFLVINGQQGIGHKCCSDILKINDCWPGMFISIGFTYEEDKRLTGYCDAPSAPTAAPFAGSPISSATFI</sequence>
<evidence type="ECO:0000256" key="8">
    <source>
        <dbReference type="ARBA" id="ARBA00034484"/>
    </source>
</evidence>
<evidence type="ECO:0000313" key="12">
    <source>
        <dbReference type="RefSeq" id="XP_021296126.1"/>
    </source>
</evidence>
<dbReference type="GO" id="GO:0009567">
    <property type="term" value="P:double fertilization forming a zygote and endosperm"/>
    <property type="evidence" value="ECO:0007669"/>
    <property type="project" value="InterPro"/>
</dbReference>
<dbReference type="PANTHER" id="PTHR35293:SF10">
    <property type="entry name" value="EGG CELL-SECRETED PROTEIN 1.2-RELATED"/>
    <property type="match status" value="1"/>
</dbReference>
<organism evidence="11 12">
    <name type="scientific">Herrania umbratica</name>
    <dbReference type="NCBI Taxonomy" id="108875"/>
    <lineage>
        <taxon>Eukaryota</taxon>
        <taxon>Viridiplantae</taxon>
        <taxon>Streptophyta</taxon>
        <taxon>Embryophyta</taxon>
        <taxon>Tracheophyta</taxon>
        <taxon>Spermatophyta</taxon>
        <taxon>Magnoliopsida</taxon>
        <taxon>eudicotyledons</taxon>
        <taxon>Gunneridae</taxon>
        <taxon>Pentapetalae</taxon>
        <taxon>rosids</taxon>
        <taxon>malvids</taxon>
        <taxon>Malvales</taxon>
        <taxon>Malvaceae</taxon>
        <taxon>Byttnerioideae</taxon>
        <taxon>Herrania</taxon>
    </lineage>
</organism>
<keyword evidence="11" id="KW-1185">Reference proteome</keyword>
<dbReference type="GO" id="GO:0080155">
    <property type="term" value="P:regulation of double fertilization forming a zygote and endosperm"/>
    <property type="evidence" value="ECO:0007669"/>
    <property type="project" value="UniProtKB-ARBA"/>
</dbReference>
<dbReference type="AlphaFoldDB" id="A0A6J1BA18"/>
<keyword evidence="3" id="KW-0964">Secreted</keyword>
<dbReference type="Proteomes" id="UP000504621">
    <property type="component" value="Unplaced"/>
</dbReference>
<evidence type="ECO:0000256" key="9">
    <source>
        <dbReference type="SAM" id="SignalP"/>
    </source>
</evidence>
<gene>
    <name evidence="12" type="primary">LOC110425538</name>
</gene>
<feature type="chain" id="PRO_5026983244" evidence="9">
    <location>
        <begin position="23"/>
        <end position="133"/>
    </location>
</feature>
<dbReference type="OrthoDB" id="10278491at2759"/>
<evidence type="ECO:0000256" key="7">
    <source>
        <dbReference type="ARBA" id="ARBA00034457"/>
    </source>
</evidence>
<dbReference type="GO" id="GO:2000008">
    <property type="term" value="P:regulation of protein localization to cell surface"/>
    <property type="evidence" value="ECO:0007669"/>
    <property type="project" value="UniProtKB-ARBA"/>
</dbReference>
<reference evidence="12" key="1">
    <citation type="submission" date="2025-08" db="UniProtKB">
        <authorList>
            <consortium name="RefSeq"/>
        </authorList>
    </citation>
    <scope>IDENTIFICATION</scope>
    <source>
        <tissue evidence="12">Leaf</tissue>
    </source>
</reference>
<evidence type="ECO:0000256" key="6">
    <source>
        <dbReference type="ARBA" id="ARBA00023329"/>
    </source>
</evidence>
<evidence type="ECO:0000256" key="3">
    <source>
        <dbReference type="ARBA" id="ARBA00022525"/>
    </source>
</evidence>
<evidence type="ECO:0000256" key="5">
    <source>
        <dbReference type="ARBA" id="ARBA00023279"/>
    </source>
</evidence>
<evidence type="ECO:0000256" key="1">
    <source>
        <dbReference type="ARBA" id="ARBA00004541"/>
    </source>
</evidence>
<evidence type="ECO:0000256" key="4">
    <source>
        <dbReference type="ARBA" id="ARBA00022729"/>
    </source>
</evidence>
<protein>
    <submittedName>
        <fullName evidence="12">Egg cell-secreted protein 1.3-like</fullName>
    </submittedName>
</protein>
<keyword evidence="4 9" id="KW-0732">Signal</keyword>
<evidence type="ECO:0000259" key="10">
    <source>
        <dbReference type="Pfam" id="PF05617"/>
    </source>
</evidence>
<dbReference type="GO" id="GO:0031410">
    <property type="term" value="C:cytoplasmic vesicle"/>
    <property type="evidence" value="ECO:0007669"/>
    <property type="project" value="UniProtKB-SubCell"/>
</dbReference>
<keyword evidence="5" id="KW-0278">Fertilization</keyword>
<dbReference type="Pfam" id="PF05617">
    <property type="entry name" value="Prolamin_like"/>
    <property type="match status" value="1"/>
</dbReference>
<dbReference type="InterPro" id="IPR044711">
    <property type="entry name" value="EC11-15"/>
</dbReference>
<feature type="domain" description="Prolamin-like" evidence="10">
    <location>
        <begin position="48"/>
        <end position="112"/>
    </location>
</feature>
<comment type="similarity">
    <text evidence="8">Belongs to the plant egg cell-secreted peptide family.</text>
</comment>
<evidence type="ECO:0000256" key="2">
    <source>
        <dbReference type="ARBA" id="ARBA00004613"/>
    </source>
</evidence>
<dbReference type="InterPro" id="IPR008502">
    <property type="entry name" value="Prolamin-like"/>
</dbReference>
<comment type="function">
    <text evidence="7">Involved in the regulation of gamete interactions during the double fertilization and to prevent multiple-pollen tube attraction; mediates the redistribution of the gamete fusogen HAP2/GCS1 to the cell surface after secretion upon sperm arrival.</text>
</comment>
<accession>A0A6J1BA18</accession>
<name>A0A6J1BA18_9ROSI</name>
<dbReference type="RefSeq" id="XP_021296126.1">
    <property type="nucleotide sequence ID" value="XM_021440451.1"/>
</dbReference>
<dbReference type="GO" id="GO:0005576">
    <property type="term" value="C:extracellular region"/>
    <property type="evidence" value="ECO:0007669"/>
    <property type="project" value="UniProtKB-SubCell"/>
</dbReference>
<feature type="signal peptide" evidence="9">
    <location>
        <begin position="1"/>
        <end position="22"/>
    </location>
</feature>
<comment type="subcellular location">
    <subcellularLocation>
        <location evidence="1">Cytoplasmic vesicle</location>
    </subcellularLocation>
    <subcellularLocation>
        <location evidence="2">Secreted</location>
    </subcellularLocation>
</comment>
<evidence type="ECO:0000313" key="11">
    <source>
        <dbReference type="Proteomes" id="UP000504621"/>
    </source>
</evidence>